<name>A0A2J0LDA1_9BACT</name>
<reference evidence="1 2" key="1">
    <citation type="submission" date="2017-09" db="EMBL/GenBank/DDBJ databases">
        <title>Depth-based differentiation of microbial function through sediment-hosted aquifers and enrichment of novel symbionts in the deep terrestrial subsurface.</title>
        <authorList>
            <person name="Probst A.J."/>
            <person name="Ladd B."/>
            <person name="Jarett J.K."/>
            <person name="Geller-Mcgrath D.E."/>
            <person name="Sieber C.M."/>
            <person name="Emerson J.B."/>
            <person name="Anantharaman K."/>
            <person name="Thomas B.C."/>
            <person name="Malmstrom R."/>
            <person name="Stieglmeier M."/>
            <person name="Klingl A."/>
            <person name="Woyke T."/>
            <person name="Ryan C.M."/>
            <person name="Banfield J.F."/>
        </authorList>
    </citation>
    <scope>NUCLEOTIDE SEQUENCE [LARGE SCALE GENOMIC DNA]</scope>
    <source>
        <strain evidence="1">CG12_big_fil_rev_8_21_14_0_65_43_15</strain>
    </source>
</reference>
<gene>
    <name evidence="1" type="ORF">COW11_06455</name>
</gene>
<dbReference type="Proteomes" id="UP000231267">
    <property type="component" value="Unassembled WGS sequence"/>
</dbReference>
<dbReference type="AlphaFoldDB" id="A0A2J0LDA1"/>
<accession>A0A2J0LDA1</accession>
<organism evidence="1 2">
    <name type="scientific">Candidatus Taenaricola geysiri</name>
    <dbReference type="NCBI Taxonomy" id="1974752"/>
    <lineage>
        <taxon>Bacteria</taxon>
        <taxon>Pseudomonadati</taxon>
        <taxon>Candidatus Omnitrophota</taxon>
        <taxon>Candidatus Taenaricola</taxon>
    </lineage>
</organism>
<comment type="caution">
    <text evidence="1">The sequence shown here is derived from an EMBL/GenBank/DDBJ whole genome shotgun (WGS) entry which is preliminary data.</text>
</comment>
<protein>
    <submittedName>
        <fullName evidence="1">Uncharacterized protein</fullName>
    </submittedName>
</protein>
<dbReference type="EMBL" id="PFGP01000141">
    <property type="protein sequence ID" value="PIW65838.1"/>
    <property type="molecule type" value="Genomic_DNA"/>
</dbReference>
<evidence type="ECO:0000313" key="1">
    <source>
        <dbReference type="EMBL" id="PIW65838.1"/>
    </source>
</evidence>
<proteinExistence type="predicted"/>
<evidence type="ECO:0000313" key="2">
    <source>
        <dbReference type="Proteomes" id="UP000231267"/>
    </source>
</evidence>
<sequence>MKNIKAVGYKIISKGAIPSGVEDLMRVYKRFQEANNMTERYLDIISPKTHQFTSNQSFIESK</sequence>